<reference evidence="2 3" key="1">
    <citation type="submission" date="2019-05" db="EMBL/GenBank/DDBJ databases">
        <title>Mikania micrantha, genome provides insights into the molecular mechanism of rapid growth.</title>
        <authorList>
            <person name="Liu B."/>
        </authorList>
    </citation>
    <scope>NUCLEOTIDE SEQUENCE [LARGE SCALE GENOMIC DNA]</scope>
    <source>
        <strain evidence="2">NLD-2019</strain>
        <tissue evidence="2">Leaf</tissue>
    </source>
</reference>
<gene>
    <name evidence="2" type="ORF">E3N88_41644</name>
</gene>
<comment type="caution">
    <text evidence="2">The sequence shown here is derived from an EMBL/GenBank/DDBJ whole genome shotgun (WGS) entry which is preliminary data.</text>
</comment>
<protein>
    <submittedName>
        <fullName evidence="2">Uncharacterized protein</fullName>
    </submittedName>
</protein>
<evidence type="ECO:0000313" key="3">
    <source>
        <dbReference type="Proteomes" id="UP000326396"/>
    </source>
</evidence>
<evidence type="ECO:0000313" key="2">
    <source>
        <dbReference type="EMBL" id="KAD2204133.1"/>
    </source>
</evidence>
<dbReference type="AlphaFoldDB" id="A0A5N6LK20"/>
<dbReference type="OrthoDB" id="1429861at2759"/>
<feature type="compositionally biased region" description="Polar residues" evidence="1">
    <location>
        <begin position="63"/>
        <end position="80"/>
    </location>
</feature>
<dbReference type="EMBL" id="SZYD01000095">
    <property type="protein sequence ID" value="KAD2204133.1"/>
    <property type="molecule type" value="Genomic_DNA"/>
</dbReference>
<sequence>MTKGSKASDQSASVPVARCGYAVVVPSTTTVVSGGGKGGYETKTTVSYGDKQSGSYGRATATEKASTGNFHWKNGTSGTRSEYKESSTVRVGDKSGYTEVHSEQRVRNVTYEKSGSSSSKTYYNEAGGSYGGYGYGYGSGY</sequence>
<dbReference type="Proteomes" id="UP000326396">
    <property type="component" value="Unassembled WGS sequence"/>
</dbReference>
<feature type="compositionally biased region" description="Basic and acidic residues" evidence="1">
    <location>
        <begin position="81"/>
        <end position="92"/>
    </location>
</feature>
<proteinExistence type="predicted"/>
<feature type="region of interest" description="Disordered" evidence="1">
    <location>
        <begin position="30"/>
        <end position="92"/>
    </location>
</feature>
<organism evidence="2 3">
    <name type="scientific">Mikania micrantha</name>
    <name type="common">bitter vine</name>
    <dbReference type="NCBI Taxonomy" id="192012"/>
    <lineage>
        <taxon>Eukaryota</taxon>
        <taxon>Viridiplantae</taxon>
        <taxon>Streptophyta</taxon>
        <taxon>Embryophyta</taxon>
        <taxon>Tracheophyta</taxon>
        <taxon>Spermatophyta</taxon>
        <taxon>Magnoliopsida</taxon>
        <taxon>eudicotyledons</taxon>
        <taxon>Gunneridae</taxon>
        <taxon>Pentapetalae</taxon>
        <taxon>asterids</taxon>
        <taxon>campanulids</taxon>
        <taxon>Asterales</taxon>
        <taxon>Asteraceae</taxon>
        <taxon>Asteroideae</taxon>
        <taxon>Heliantheae alliance</taxon>
        <taxon>Eupatorieae</taxon>
        <taxon>Mikania</taxon>
    </lineage>
</organism>
<name>A0A5N6LK20_9ASTR</name>
<accession>A0A5N6LK20</accession>
<keyword evidence="3" id="KW-1185">Reference proteome</keyword>
<evidence type="ECO:0000256" key="1">
    <source>
        <dbReference type="SAM" id="MobiDB-lite"/>
    </source>
</evidence>